<dbReference type="PANTHER" id="PTHR12771:SF51">
    <property type="entry name" value="LD01482P"/>
    <property type="match status" value="1"/>
</dbReference>
<keyword evidence="3" id="KW-1185">Reference proteome</keyword>
<protein>
    <submittedName>
        <fullName evidence="2">ELMOD1</fullName>
    </submittedName>
</protein>
<comment type="caution">
    <text evidence="2">The sequence shown here is derived from an EMBL/GenBank/DDBJ whole genome shotgun (WGS) entry which is preliminary data.</text>
</comment>
<dbReference type="Pfam" id="PF04727">
    <property type="entry name" value="ELMO_CED12"/>
    <property type="match status" value="1"/>
</dbReference>
<evidence type="ECO:0000259" key="1">
    <source>
        <dbReference type="PROSITE" id="PS51335"/>
    </source>
</evidence>
<sequence>MYKLIAVIGQFLVLHAWPMFKWILHKVKGQCELLRIQYEEQPGYSRTQRTERSLKNSKFTECHEVIAKVSEHSLSDRVSDVSLIKGVVYDKHPVFRRRFTECVERILGYTRLLDELERLRTEKYEEGKHQQQLLNLWKTLKPDEPLSERYTRQWGDIGFQGTDPASDFRGMGLLGLLNLIYFSEEHCDVARQTVMHSNHPKYGYSFAIVGINLTEMCIRYMRSGLFKRHFYNLESANPTVQDFNELYCYVFVEFDKLWMKEKPNIMQFNAMRDKYEGQLDKLLTGNNRPLPLLSKTAAEFNLVAQEC</sequence>
<proteinExistence type="predicted"/>
<dbReference type="InterPro" id="IPR006816">
    <property type="entry name" value="ELMO_dom"/>
</dbReference>
<gene>
    <name evidence="2" type="ORF">EB796_005384</name>
</gene>
<feature type="domain" description="ELMO" evidence="1">
    <location>
        <begin position="128"/>
        <end position="283"/>
    </location>
</feature>
<evidence type="ECO:0000313" key="3">
    <source>
        <dbReference type="Proteomes" id="UP000593567"/>
    </source>
</evidence>
<reference evidence="2" key="1">
    <citation type="submission" date="2020-06" db="EMBL/GenBank/DDBJ databases">
        <title>Draft genome of Bugula neritina, a colonial animal packing powerful symbionts and potential medicines.</title>
        <authorList>
            <person name="Rayko M."/>
        </authorList>
    </citation>
    <scope>NUCLEOTIDE SEQUENCE [LARGE SCALE GENOMIC DNA]</scope>
    <source>
        <strain evidence="2">Kwan_BN1</strain>
    </source>
</reference>
<dbReference type="Proteomes" id="UP000593567">
    <property type="component" value="Unassembled WGS sequence"/>
</dbReference>
<dbReference type="AlphaFoldDB" id="A0A7J7KCF2"/>
<dbReference type="PANTHER" id="PTHR12771">
    <property type="entry name" value="ENGULFMENT AND CELL MOTILITY"/>
    <property type="match status" value="1"/>
</dbReference>
<dbReference type="PROSITE" id="PS51335">
    <property type="entry name" value="ELMO"/>
    <property type="match status" value="1"/>
</dbReference>
<dbReference type="GO" id="GO:0005096">
    <property type="term" value="F:GTPase activator activity"/>
    <property type="evidence" value="ECO:0007669"/>
    <property type="project" value="TreeGrafter"/>
</dbReference>
<organism evidence="2 3">
    <name type="scientific">Bugula neritina</name>
    <name type="common">Brown bryozoan</name>
    <name type="synonym">Sertularia neritina</name>
    <dbReference type="NCBI Taxonomy" id="10212"/>
    <lineage>
        <taxon>Eukaryota</taxon>
        <taxon>Metazoa</taxon>
        <taxon>Spiralia</taxon>
        <taxon>Lophotrochozoa</taxon>
        <taxon>Bryozoa</taxon>
        <taxon>Gymnolaemata</taxon>
        <taxon>Cheilostomatida</taxon>
        <taxon>Flustrina</taxon>
        <taxon>Buguloidea</taxon>
        <taxon>Bugulidae</taxon>
        <taxon>Bugula</taxon>
    </lineage>
</organism>
<dbReference type="EMBL" id="VXIV02000749">
    <property type="protein sequence ID" value="KAF6036309.1"/>
    <property type="molecule type" value="Genomic_DNA"/>
</dbReference>
<name>A0A7J7KCF2_BUGNE</name>
<dbReference type="OrthoDB" id="67155at2759"/>
<accession>A0A7J7KCF2</accession>
<evidence type="ECO:0000313" key="2">
    <source>
        <dbReference type="EMBL" id="KAF6036309.1"/>
    </source>
</evidence>
<dbReference type="InterPro" id="IPR050868">
    <property type="entry name" value="ELMO_domain-containing"/>
</dbReference>